<evidence type="ECO:0000256" key="6">
    <source>
        <dbReference type="RuleBase" id="RU201113"/>
    </source>
</evidence>
<evidence type="ECO:0000256" key="7">
    <source>
        <dbReference type="SAM" id="MobiDB-lite"/>
    </source>
</evidence>
<dbReference type="SUPFAM" id="SSF49599">
    <property type="entry name" value="TRAF domain-like"/>
    <property type="match status" value="1"/>
</dbReference>
<evidence type="ECO:0000256" key="1">
    <source>
        <dbReference type="ARBA" id="ARBA00009119"/>
    </source>
</evidence>
<evidence type="ECO:0000256" key="3">
    <source>
        <dbReference type="ARBA" id="ARBA00022771"/>
    </source>
</evidence>
<keyword evidence="6" id="KW-0833">Ubl conjugation pathway</keyword>
<organism evidence="9 10">
    <name type="scientific">Gryllus longicercus</name>
    <dbReference type="NCBI Taxonomy" id="2509291"/>
    <lineage>
        <taxon>Eukaryota</taxon>
        <taxon>Metazoa</taxon>
        <taxon>Ecdysozoa</taxon>
        <taxon>Arthropoda</taxon>
        <taxon>Hexapoda</taxon>
        <taxon>Insecta</taxon>
        <taxon>Pterygota</taxon>
        <taxon>Neoptera</taxon>
        <taxon>Polyneoptera</taxon>
        <taxon>Orthoptera</taxon>
        <taxon>Ensifera</taxon>
        <taxon>Gryllidea</taxon>
        <taxon>Grylloidea</taxon>
        <taxon>Gryllidae</taxon>
        <taxon>Gryllinae</taxon>
        <taxon>Gryllus</taxon>
    </lineage>
</organism>
<dbReference type="EMBL" id="JAZDUA010000349">
    <property type="protein sequence ID" value="KAK7794072.1"/>
    <property type="molecule type" value="Genomic_DNA"/>
</dbReference>
<evidence type="ECO:0000256" key="5">
    <source>
        <dbReference type="PROSITE-ProRule" id="PRU00455"/>
    </source>
</evidence>
<comment type="caution">
    <text evidence="9">The sequence shown here is derived from an EMBL/GenBank/DDBJ whole genome shotgun (WGS) entry which is preliminary data.</text>
</comment>
<dbReference type="InterPro" id="IPR013083">
    <property type="entry name" value="Znf_RING/FYVE/PHD"/>
</dbReference>
<keyword evidence="2 6" id="KW-0479">Metal-binding</keyword>
<comment type="domain">
    <text evidence="6">The RING-type zinc finger domain is essential for ubiquitin ligase activity.</text>
</comment>
<dbReference type="PANTHER" id="PTHR45877:SF2">
    <property type="entry name" value="E3 UBIQUITIN-PROTEIN LIGASE SINA-RELATED"/>
    <property type="match status" value="1"/>
</dbReference>
<name>A0AAN9VBK9_9ORTH</name>
<dbReference type="AlphaFoldDB" id="A0AAN9VBK9"/>
<keyword evidence="10" id="KW-1185">Reference proteome</keyword>
<feature type="domain" description="SIAH-type" evidence="8">
    <location>
        <begin position="104"/>
        <end position="162"/>
    </location>
</feature>
<dbReference type="Proteomes" id="UP001378592">
    <property type="component" value="Unassembled WGS sequence"/>
</dbReference>
<comment type="pathway">
    <text evidence="6">Protein modification; protein ubiquitination.</text>
</comment>
<dbReference type="GO" id="GO:0008270">
    <property type="term" value="F:zinc ion binding"/>
    <property type="evidence" value="ECO:0007669"/>
    <property type="project" value="UniProtKB-KW"/>
</dbReference>
<evidence type="ECO:0000259" key="8">
    <source>
        <dbReference type="PROSITE" id="PS51081"/>
    </source>
</evidence>
<dbReference type="InterPro" id="IPR018121">
    <property type="entry name" value="7-in-absentia-prot_TRAF-dom"/>
</dbReference>
<evidence type="ECO:0000256" key="2">
    <source>
        <dbReference type="ARBA" id="ARBA00022723"/>
    </source>
</evidence>
<feature type="compositionally biased region" description="Basic and acidic residues" evidence="7">
    <location>
        <begin position="24"/>
        <end position="38"/>
    </location>
</feature>
<dbReference type="PANTHER" id="PTHR45877">
    <property type="entry name" value="E3 UBIQUITIN-PROTEIN LIGASE SIAH2"/>
    <property type="match status" value="1"/>
</dbReference>
<evidence type="ECO:0000313" key="9">
    <source>
        <dbReference type="EMBL" id="KAK7794072.1"/>
    </source>
</evidence>
<dbReference type="Pfam" id="PF21361">
    <property type="entry name" value="Sina_ZnF"/>
    <property type="match status" value="1"/>
</dbReference>
<dbReference type="GO" id="GO:0031624">
    <property type="term" value="F:ubiquitin conjugating enzyme binding"/>
    <property type="evidence" value="ECO:0007669"/>
    <property type="project" value="TreeGrafter"/>
</dbReference>
<feature type="compositionally biased region" description="Basic residues" evidence="7">
    <location>
        <begin position="11"/>
        <end position="23"/>
    </location>
</feature>
<comment type="function">
    <text evidence="6">E3 ubiquitin-protein ligase that mediates ubiquitination and subsequent proteasomal degradation of target proteins. E3 ubiquitin ligases accept ubiquitin from an E2 ubiquitin-conjugating enzyme in the form of a thioester and then directly transfers the ubiquitin to targeted substrates.</text>
</comment>
<comment type="catalytic activity">
    <reaction evidence="6">
        <text>S-ubiquitinyl-[E2 ubiquitin-conjugating enzyme]-L-cysteine + [acceptor protein]-L-lysine = [E2 ubiquitin-conjugating enzyme]-L-cysteine + N(6)-ubiquitinyl-[acceptor protein]-L-lysine.</text>
        <dbReference type="EC" id="2.3.2.27"/>
    </reaction>
</comment>
<evidence type="ECO:0000313" key="10">
    <source>
        <dbReference type="Proteomes" id="UP001378592"/>
    </source>
</evidence>
<evidence type="ECO:0000256" key="4">
    <source>
        <dbReference type="ARBA" id="ARBA00022833"/>
    </source>
</evidence>
<feature type="region of interest" description="Disordered" evidence="7">
    <location>
        <begin position="1"/>
        <end position="38"/>
    </location>
</feature>
<dbReference type="Gene3D" id="3.30.40.10">
    <property type="entry name" value="Zinc/RING finger domain, C3HC4 (zinc finger)"/>
    <property type="match status" value="1"/>
</dbReference>
<dbReference type="Gene3D" id="2.60.210.10">
    <property type="entry name" value="Apoptosis, Tumor Necrosis Factor Receptor Associated Protein 2, Chain A"/>
    <property type="match status" value="1"/>
</dbReference>
<dbReference type="PROSITE" id="PS51081">
    <property type="entry name" value="ZF_SIAH"/>
    <property type="match status" value="1"/>
</dbReference>
<comment type="similarity">
    <text evidence="1 6">Belongs to the SINA (Seven in absentia) family.</text>
</comment>
<dbReference type="InterPro" id="IPR004162">
    <property type="entry name" value="SINA-like_animal"/>
</dbReference>
<dbReference type="InterPro" id="IPR013010">
    <property type="entry name" value="Znf_SIAH"/>
</dbReference>
<dbReference type="Pfam" id="PF03145">
    <property type="entry name" value="Sina_TRAF"/>
    <property type="match status" value="1"/>
</dbReference>
<accession>A0AAN9VBK9</accession>
<gene>
    <name evidence="9" type="ORF">R5R35_001325</name>
</gene>
<keyword evidence="4 6" id="KW-0862">Zinc</keyword>
<sequence>MAQVSPEGPAHRKPKPKNKRANKHKGEREKEKKEWKREEKDPVAALRCANQALCSGFVYAPAYTCEAEHALCVTCVAFHAGRCPLCRAPLPRAVAFHLEERADHLLLACVYRSKGCHFRFPREELVFHQVECRYARKQCFASKCGFLGDNKELAAHMEKSHAERVTKGMEAEFTFRNIITRCDGVHHIQFLRNRLGNFWIKYMYSETESQLYGAVQYIGPKQEAEKLEYQFEMKEYDDSKFTGLKTIFTGKMPTHVKSFETIFASQDCFTVTLDFAEYFENNDLLHLTVRVKPIDFPL</sequence>
<dbReference type="GO" id="GO:0061630">
    <property type="term" value="F:ubiquitin protein ligase activity"/>
    <property type="evidence" value="ECO:0007669"/>
    <property type="project" value="UniProtKB-EC"/>
</dbReference>
<protein>
    <recommendedName>
        <fullName evidence="6">E3 ubiquitin-protein ligase</fullName>
        <ecNumber evidence="6">2.3.2.27</ecNumber>
    </recommendedName>
</protein>
<comment type="domain">
    <text evidence="6">The SBD domain (substrate-binding domain) mediates the interaction with substrate proteins. It is related to the TRAF family.</text>
</comment>
<dbReference type="GO" id="GO:0043161">
    <property type="term" value="P:proteasome-mediated ubiquitin-dependent protein catabolic process"/>
    <property type="evidence" value="ECO:0007669"/>
    <property type="project" value="TreeGrafter"/>
</dbReference>
<dbReference type="EC" id="2.3.2.27" evidence="6"/>
<dbReference type="InterPro" id="IPR008974">
    <property type="entry name" value="TRAF-like"/>
</dbReference>
<proteinExistence type="inferred from homology"/>
<reference evidence="9 10" key="1">
    <citation type="submission" date="2024-03" db="EMBL/GenBank/DDBJ databases">
        <title>The genome assembly and annotation of the cricket Gryllus longicercus Weissman &amp; Gray.</title>
        <authorList>
            <person name="Szrajer S."/>
            <person name="Gray D."/>
            <person name="Ylla G."/>
        </authorList>
    </citation>
    <scope>NUCLEOTIDE SEQUENCE [LARGE SCALE GENOMIC DNA]</scope>
    <source>
        <strain evidence="9">DAG 2021-001</strain>
        <tissue evidence="9">Whole body minus gut</tissue>
    </source>
</reference>
<keyword evidence="3 5" id="KW-0863">Zinc-finger</keyword>
<dbReference type="GO" id="GO:0005737">
    <property type="term" value="C:cytoplasm"/>
    <property type="evidence" value="ECO:0007669"/>
    <property type="project" value="InterPro"/>
</dbReference>